<protein>
    <submittedName>
        <fullName evidence="1">Uncharacterized protein</fullName>
    </submittedName>
</protein>
<name>X1VU98_9ZZZZ</name>
<dbReference type="EMBL" id="BARW01037488">
    <property type="protein sequence ID" value="GAJ24727.1"/>
    <property type="molecule type" value="Genomic_DNA"/>
</dbReference>
<proteinExistence type="predicted"/>
<comment type="caution">
    <text evidence="1">The sequence shown here is derived from an EMBL/GenBank/DDBJ whole genome shotgun (WGS) entry which is preliminary data.</text>
</comment>
<gene>
    <name evidence="1" type="ORF">S12H4_57861</name>
</gene>
<evidence type="ECO:0000313" key="1">
    <source>
        <dbReference type="EMBL" id="GAJ24727.1"/>
    </source>
</evidence>
<reference evidence="1" key="1">
    <citation type="journal article" date="2014" name="Front. Microbiol.">
        <title>High frequency of phylogenetically diverse reductive dehalogenase-homologous genes in deep subseafloor sedimentary metagenomes.</title>
        <authorList>
            <person name="Kawai M."/>
            <person name="Futagami T."/>
            <person name="Toyoda A."/>
            <person name="Takaki Y."/>
            <person name="Nishi S."/>
            <person name="Hori S."/>
            <person name="Arai W."/>
            <person name="Tsubouchi T."/>
            <person name="Morono Y."/>
            <person name="Uchiyama I."/>
            <person name="Ito T."/>
            <person name="Fujiyama A."/>
            <person name="Inagaki F."/>
            <person name="Takami H."/>
        </authorList>
    </citation>
    <scope>NUCLEOTIDE SEQUENCE</scope>
    <source>
        <strain evidence="1">Expedition CK06-06</strain>
    </source>
</reference>
<sequence length="29" mass="3252">VAQEILHLTAEFAEILNILGSDFYIVNFA</sequence>
<organism evidence="1">
    <name type="scientific">marine sediment metagenome</name>
    <dbReference type="NCBI Taxonomy" id="412755"/>
    <lineage>
        <taxon>unclassified sequences</taxon>
        <taxon>metagenomes</taxon>
        <taxon>ecological metagenomes</taxon>
    </lineage>
</organism>
<accession>X1VU98</accession>
<feature type="non-terminal residue" evidence="1">
    <location>
        <position position="1"/>
    </location>
</feature>
<dbReference type="AlphaFoldDB" id="X1VU98"/>